<keyword evidence="2" id="KW-0436">Ligase</keyword>
<keyword evidence="9" id="KW-1185">Reference proteome</keyword>
<feature type="compositionally biased region" description="Basic and acidic residues" evidence="6">
    <location>
        <begin position="228"/>
        <end position="238"/>
    </location>
</feature>
<evidence type="ECO:0000256" key="2">
    <source>
        <dbReference type="ARBA" id="ARBA00022598"/>
    </source>
</evidence>
<dbReference type="InterPro" id="IPR003694">
    <property type="entry name" value="NAD_synthase"/>
</dbReference>
<keyword evidence="3" id="KW-0547">Nucleotide-binding</keyword>
<comment type="caution">
    <text evidence="8">The sequence shown here is derived from an EMBL/GenBank/DDBJ whole genome shotgun (WGS) entry which is preliminary data.</text>
</comment>
<dbReference type="SUPFAM" id="SSF52402">
    <property type="entry name" value="Adenine nucleotide alpha hydrolases-like"/>
    <property type="match status" value="1"/>
</dbReference>
<evidence type="ECO:0000256" key="4">
    <source>
        <dbReference type="ARBA" id="ARBA00022840"/>
    </source>
</evidence>
<evidence type="ECO:0000313" key="9">
    <source>
        <dbReference type="Proteomes" id="UP001157017"/>
    </source>
</evidence>
<dbReference type="InterPro" id="IPR014729">
    <property type="entry name" value="Rossmann-like_a/b/a_fold"/>
</dbReference>
<keyword evidence="5" id="KW-0520">NAD</keyword>
<dbReference type="Proteomes" id="UP001157017">
    <property type="component" value="Unassembled WGS sequence"/>
</dbReference>
<feature type="region of interest" description="Disordered" evidence="6">
    <location>
        <begin position="220"/>
        <end position="244"/>
    </location>
</feature>
<dbReference type="EMBL" id="BSUZ01000001">
    <property type="protein sequence ID" value="GMA86748.1"/>
    <property type="molecule type" value="Genomic_DNA"/>
</dbReference>
<proteinExistence type="predicted"/>
<evidence type="ECO:0000256" key="6">
    <source>
        <dbReference type="SAM" id="MobiDB-lite"/>
    </source>
</evidence>
<evidence type="ECO:0000313" key="8">
    <source>
        <dbReference type="EMBL" id="GMA86748.1"/>
    </source>
</evidence>
<name>A0ABQ6JH68_9ACTN</name>
<organism evidence="8 9">
    <name type="scientific">Angustibacter aerolatus</name>
    <dbReference type="NCBI Taxonomy" id="1162965"/>
    <lineage>
        <taxon>Bacteria</taxon>
        <taxon>Bacillati</taxon>
        <taxon>Actinomycetota</taxon>
        <taxon>Actinomycetes</taxon>
        <taxon>Kineosporiales</taxon>
        <taxon>Kineosporiaceae</taxon>
    </lineage>
</organism>
<evidence type="ECO:0000256" key="1">
    <source>
        <dbReference type="ARBA" id="ARBA00004790"/>
    </source>
</evidence>
<evidence type="ECO:0000256" key="3">
    <source>
        <dbReference type="ARBA" id="ARBA00022741"/>
    </source>
</evidence>
<comment type="pathway">
    <text evidence="1">Cofactor biosynthesis; NAD(+) biosynthesis.</text>
</comment>
<dbReference type="Pfam" id="PF02540">
    <property type="entry name" value="NAD_synthase"/>
    <property type="match status" value="1"/>
</dbReference>
<protein>
    <recommendedName>
        <fullName evidence="7">NAD/GMP synthase domain-containing protein</fullName>
    </recommendedName>
</protein>
<feature type="compositionally biased region" description="Low complexity" evidence="6">
    <location>
        <begin position="278"/>
        <end position="312"/>
    </location>
</feature>
<feature type="region of interest" description="Disordered" evidence="6">
    <location>
        <begin position="261"/>
        <end position="354"/>
    </location>
</feature>
<sequence>MPADADRLEQDCYEAYNIQVAGLVQRLRAIGGPKAVIGVSGGLDSTQAMLVAAKAMDRLGRPRSDVLAYTMPGFATGETSKSAALRLATALGATVEVLDIRPAAEQMLRDLHHPYADGERGDDVYDVTFENVQAGLRYDYLFRLANHRGGIVVGTGDLSEMALGWSTYGVGDQMSHYNVNAGVPKTLIQHLIRWVVASGQFDDDVALVLTEVLAAEISPEPGARPRRRGAEQRGEGRPVRACRTSRSSTWCATARCRRRSRSWRCTPGPTSKQVGGPRTSRTTSGTPTRWSRSGTGSTSSSAGSSASASSSGRRCRTARRSSTAGRSRRAVTGARRPTGSPQAWLDDLESVPRV</sequence>
<dbReference type="PANTHER" id="PTHR23090:SF9">
    <property type="entry name" value="GLUTAMINE-DEPENDENT NAD(+) SYNTHETASE"/>
    <property type="match status" value="1"/>
</dbReference>
<dbReference type="PANTHER" id="PTHR23090">
    <property type="entry name" value="NH 3 /GLUTAMINE-DEPENDENT NAD + SYNTHETASE"/>
    <property type="match status" value="1"/>
</dbReference>
<evidence type="ECO:0000256" key="5">
    <source>
        <dbReference type="ARBA" id="ARBA00023027"/>
    </source>
</evidence>
<evidence type="ECO:0000259" key="7">
    <source>
        <dbReference type="Pfam" id="PF02540"/>
    </source>
</evidence>
<dbReference type="Gene3D" id="3.40.50.620">
    <property type="entry name" value="HUPs"/>
    <property type="match status" value="1"/>
</dbReference>
<accession>A0ABQ6JH68</accession>
<keyword evidence="4" id="KW-0067">ATP-binding</keyword>
<feature type="domain" description="NAD/GMP synthase" evidence="7">
    <location>
        <begin position="20"/>
        <end position="195"/>
    </location>
</feature>
<dbReference type="InterPro" id="IPR022310">
    <property type="entry name" value="NAD/GMP_synthase"/>
</dbReference>
<dbReference type="CDD" id="cd00553">
    <property type="entry name" value="NAD_synthase"/>
    <property type="match status" value="1"/>
</dbReference>
<reference evidence="9" key="1">
    <citation type="journal article" date="2019" name="Int. J. Syst. Evol. Microbiol.">
        <title>The Global Catalogue of Microorganisms (GCM) 10K type strain sequencing project: providing services to taxonomists for standard genome sequencing and annotation.</title>
        <authorList>
            <consortium name="The Broad Institute Genomics Platform"/>
            <consortium name="The Broad Institute Genome Sequencing Center for Infectious Disease"/>
            <person name="Wu L."/>
            <person name="Ma J."/>
        </authorList>
    </citation>
    <scope>NUCLEOTIDE SEQUENCE [LARGE SCALE GENOMIC DNA]</scope>
    <source>
        <strain evidence="9">NBRC 108730</strain>
    </source>
</reference>
<gene>
    <name evidence="8" type="ORF">GCM10025868_19980</name>
</gene>